<evidence type="ECO:0000313" key="3">
    <source>
        <dbReference type="Proteomes" id="UP000677436"/>
    </source>
</evidence>
<proteinExistence type="predicted"/>
<dbReference type="Pfam" id="PF00583">
    <property type="entry name" value="Acetyltransf_1"/>
    <property type="match status" value="1"/>
</dbReference>
<dbReference type="SUPFAM" id="SSF55729">
    <property type="entry name" value="Acyl-CoA N-acyltransferases (Nat)"/>
    <property type="match status" value="1"/>
</dbReference>
<dbReference type="InterPro" id="IPR000182">
    <property type="entry name" value="GNAT_dom"/>
</dbReference>
<reference evidence="2" key="2">
    <citation type="journal article" date="2021" name="Microbiol. Resour. Announc.">
        <title>Complete Genome Sequence of Polycladomyces abyssicola JIR-001T, Isolated from Hemipelagic Sediment in Deep Seawater.</title>
        <authorList>
            <person name="Tsubouchi T."/>
            <person name="Kaneko Y."/>
        </authorList>
    </citation>
    <scope>NUCLEOTIDE SEQUENCE</scope>
    <source>
        <strain evidence="2">JIR-001</strain>
    </source>
</reference>
<evidence type="ECO:0000259" key="1">
    <source>
        <dbReference type="PROSITE" id="PS51186"/>
    </source>
</evidence>
<dbReference type="PROSITE" id="PS51186">
    <property type="entry name" value="GNAT"/>
    <property type="match status" value="1"/>
</dbReference>
<protein>
    <submittedName>
        <fullName evidence="2">Putative N-acetyltransferase YuaI</fullName>
    </submittedName>
</protein>
<evidence type="ECO:0000313" key="2">
    <source>
        <dbReference type="EMBL" id="BCU82808.1"/>
    </source>
</evidence>
<dbReference type="Proteomes" id="UP000677436">
    <property type="component" value="Chromosome"/>
</dbReference>
<organism evidence="2 3">
    <name type="scientific">Polycladomyces abyssicola</name>
    <dbReference type="NCBI Taxonomy" id="1125966"/>
    <lineage>
        <taxon>Bacteria</taxon>
        <taxon>Bacillati</taxon>
        <taxon>Bacillota</taxon>
        <taxon>Bacilli</taxon>
        <taxon>Bacillales</taxon>
        <taxon>Thermoactinomycetaceae</taxon>
        <taxon>Polycladomyces</taxon>
    </lineage>
</organism>
<dbReference type="CDD" id="cd04301">
    <property type="entry name" value="NAT_SF"/>
    <property type="match status" value="1"/>
</dbReference>
<dbReference type="GO" id="GO:0016747">
    <property type="term" value="F:acyltransferase activity, transferring groups other than amino-acyl groups"/>
    <property type="evidence" value="ECO:0007669"/>
    <property type="project" value="InterPro"/>
</dbReference>
<accession>A0A8D5UIQ1</accession>
<dbReference type="KEGG" id="pabs:JIR001_25910"/>
<gene>
    <name evidence="2" type="primary">yuaI</name>
    <name evidence="2" type="ORF">JIR001_25910</name>
</gene>
<reference evidence="2" key="1">
    <citation type="journal article" date="2013" name="Int. J. Syst. Evol. Microbiol.">
        <title>Polycladomyces abyssicola gen. nov., sp. nov., a thermophilic filamentous bacterium isolated from hemipelagic sediment.</title>
        <authorList>
            <person name="Tsubouchi T."/>
            <person name="Shimane Y."/>
            <person name="Mori K."/>
            <person name="Usui K."/>
            <person name="Hiraki T."/>
            <person name="Tame A."/>
            <person name="Uematsu K."/>
            <person name="Maruyama T."/>
            <person name="Hatada Y."/>
        </authorList>
    </citation>
    <scope>NUCLEOTIDE SEQUENCE</scope>
    <source>
        <strain evidence="2">JIR-001</strain>
    </source>
</reference>
<sequence>MAIRIREGTLNDCSAIAKVHVDSWRTTYNSIVPNEYLINMSYSDSEKRWIKRLQQADNQHKLYVAENESGTIVGFAGGGRERSGEPGYDGELYAIYLLKEFQRQGIGKLLFKAVVDHLATQFRSMLVWVLAENDSRYFYEALGGIYIRESTITIAGKELIEVAYGWSDIRKLKDNL</sequence>
<dbReference type="EMBL" id="AP024601">
    <property type="protein sequence ID" value="BCU82808.1"/>
    <property type="molecule type" value="Genomic_DNA"/>
</dbReference>
<dbReference type="InterPro" id="IPR016181">
    <property type="entry name" value="Acyl_CoA_acyltransferase"/>
</dbReference>
<dbReference type="Gene3D" id="3.40.630.30">
    <property type="match status" value="1"/>
</dbReference>
<keyword evidence="3" id="KW-1185">Reference proteome</keyword>
<dbReference type="RefSeq" id="WP_212773107.1">
    <property type="nucleotide sequence ID" value="NZ_AP024601.1"/>
</dbReference>
<dbReference type="AlphaFoldDB" id="A0A8D5UIQ1"/>
<name>A0A8D5UIQ1_9BACL</name>
<feature type="domain" description="N-acetyltransferase" evidence="1">
    <location>
        <begin position="3"/>
        <end position="176"/>
    </location>
</feature>